<accession>A0A7M4DKP2</accession>
<keyword evidence="6 7" id="KW-0472">Membrane</keyword>
<keyword evidence="10" id="KW-1185">Reference proteome</keyword>
<dbReference type="EMBL" id="CACRYJ010000036">
    <property type="protein sequence ID" value="VZO37733.1"/>
    <property type="molecule type" value="Genomic_DNA"/>
</dbReference>
<evidence type="ECO:0000256" key="6">
    <source>
        <dbReference type="ARBA" id="ARBA00023136"/>
    </source>
</evidence>
<dbReference type="Gene3D" id="1.10.3720.10">
    <property type="entry name" value="MetI-like"/>
    <property type="match status" value="1"/>
</dbReference>
<protein>
    <submittedName>
        <fullName evidence="9">L-arabinose transport system permease protein AraQ</fullName>
    </submittedName>
</protein>
<evidence type="ECO:0000256" key="3">
    <source>
        <dbReference type="ARBA" id="ARBA00022475"/>
    </source>
</evidence>
<gene>
    <name evidence="9" type="primary">araQ_37</name>
    <name evidence="9" type="ORF">HALOF300_02705</name>
</gene>
<keyword evidence="2 7" id="KW-0813">Transport</keyword>
<dbReference type="CDD" id="cd06261">
    <property type="entry name" value="TM_PBP2"/>
    <property type="match status" value="1"/>
</dbReference>
<evidence type="ECO:0000256" key="1">
    <source>
        <dbReference type="ARBA" id="ARBA00004651"/>
    </source>
</evidence>
<feature type="transmembrane region" description="Helical" evidence="7">
    <location>
        <begin position="271"/>
        <end position="288"/>
    </location>
</feature>
<evidence type="ECO:0000313" key="10">
    <source>
        <dbReference type="Proteomes" id="UP000419743"/>
    </source>
</evidence>
<feature type="transmembrane region" description="Helical" evidence="7">
    <location>
        <begin position="167"/>
        <end position="188"/>
    </location>
</feature>
<feature type="transmembrane region" description="Helical" evidence="7">
    <location>
        <begin position="39"/>
        <end position="60"/>
    </location>
</feature>
<dbReference type="PROSITE" id="PS50928">
    <property type="entry name" value="ABC_TM1"/>
    <property type="match status" value="1"/>
</dbReference>
<dbReference type="AlphaFoldDB" id="A0A7M4DKP2"/>
<dbReference type="Pfam" id="PF00528">
    <property type="entry name" value="BPD_transp_1"/>
    <property type="match status" value="1"/>
</dbReference>
<dbReference type="GO" id="GO:0055085">
    <property type="term" value="P:transmembrane transport"/>
    <property type="evidence" value="ECO:0007669"/>
    <property type="project" value="InterPro"/>
</dbReference>
<evidence type="ECO:0000256" key="4">
    <source>
        <dbReference type="ARBA" id="ARBA00022692"/>
    </source>
</evidence>
<keyword evidence="4 7" id="KW-0812">Transmembrane</keyword>
<name>A0A7M4DKP2_9MICO</name>
<feature type="transmembrane region" description="Helical" evidence="7">
    <location>
        <begin position="134"/>
        <end position="155"/>
    </location>
</feature>
<proteinExistence type="inferred from homology"/>
<dbReference type="GO" id="GO:0005886">
    <property type="term" value="C:plasma membrane"/>
    <property type="evidence" value="ECO:0007669"/>
    <property type="project" value="UniProtKB-SubCell"/>
</dbReference>
<dbReference type="SUPFAM" id="SSF161098">
    <property type="entry name" value="MetI-like"/>
    <property type="match status" value="1"/>
</dbReference>
<reference evidence="9 10" key="1">
    <citation type="submission" date="2019-11" db="EMBL/GenBank/DDBJ databases">
        <authorList>
            <person name="Criscuolo A."/>
        </authorList>
    </citation>
    <scope>NUCLEOTIDE SEQUENCE [LARGE SCALE GENOMIC DNA]</scope>
    <source>
        <strain evidence="9">CIP111667</strain>
    </source>
</reference>
<keyword evidence="5 7" id="KW-1133">Transmembrane helix</keyword>
<evidence type="ECO:0000313" key="9">
    <source>
        <dbReference type="EMBL" id="VZO37733.1"/>
    </source>
</evidence>
<dbReference type="InterPro" id="IPR035906">
    <property type="entry name" value="MetI-like_sf"/>
</dbReference>
<evidence type="ECO:0000256" key="7">
    <source>
        <dbReference type="RuleBase" id="RU363032"/>
    </source>
</evidence>
<feature type="transmembrane region" description="Helical" evidence="7">
    <location>
        <begin position="98"/>
        <end position="122"/>
    </location>
</feature>
<organism evidence="9 10">
    <name type="scientific">Occultella aeris</name>
    <dbReference type="NCBI Taxonomy" id="2761496"/>
    <lineage>
        <taxon>Bacteria</taxon>
        <taxon>Bacillati</taxon>
        <taxon>Actinomycetota</taxon>
        <taxon>Actinomycetes</taxon>
        <taxon>Micrococcales</taxon>
        <taxon>Ruaniaceae</taxon>
        <taxon>Occultella</taxon>
    </lineage>
</organism>
<dbReference type="PANTHER" id="PTHR43744">
    <property type="entry name" value="ABC TRANSPORTER PERMEASE PROTEIN MG189-RELATED-RELATED"/>
    <property type="match status" value="1"/>
</dbReference>
<dbReference type="RefSeq" id="WP_156741436.1">
    <property type="nucleotide sequence ID" value="NZ_CACRYJ010000036.1"/>
</dbReference>
<comment type="caution">
    <text evidence="9">The sequence shown here is derived from an EMBL/GenBank/DDBJ whole genome shotgun (WGS) entry which is preliminary data.</text>
</comment>
<evidence type="ECO:0000259" key="8">
    <source>
        <dbReference type="PROSITE" id="PS50928"/>
    </source>
</evidence>
<dbReference type="PANTHER" id="PTHR43744:SF12">
    <property type="entry name" value="ABC TRANSPORTER PERMEASE PROTEIN MG189-RELATED"/>
    <property type="match status" value="1"/>
</dbReference>
<sequence>MATDTLVLPEVATRRAIRRADNQRSTRLLLGSSTTARTLAMIALIMMTVVWLLPFVWAIITSFKTETDAASAATLWPASGWSLQAYINVLTKGDLPIWMLNSVITAVLVTVITLVVSAMAGYAFSRTMFRGRRIAFAITVASIMVPGQILIVPLFQQMLSFQMVDTYAGIILPQVVAPVMVFILKKFFDAIPQELLDAARVDGAGPWRTFSTIVVPLSKSILVAVAIFTFIGAWNNFLWPFIVVSDSSLMTIPVGIATVTETYGLQYARTMASALLAALPLLVVFMLFQRQIVRGVATTGLGGQ</sequence>
<dbReference type="InterPro" id="IPR000515">
    <property type="entry name" value="MetI-like"/>
</dbReference>
<comment type="similarity">
    <text evidence="7">Belongs to the binding-protein-dependent transport system permease family.</text>
</comment>
<evidence type="ECO:0000256" key="2">
    <source>
        <dbReference type="ARBA" id="ARBA00022448"/>
    </source>
</evidence>
<dbReference type="Proteomes" id="UP000419743">
    <property type="component" value="Unassembled WGS sequence"/>
</dbReference>
<comment type="subcellular location">
    <subcellularLocation>
        <location evidence="1 7">Cell membrane</location>
        <topology evidence="1 7">Multi-pass membrane protein</topology>
    </subcellularLocation>
</comment>
<evidence type="ECO:0000256" key="5">
    <source>
        <dbReference type="ARBA" id="ARBA00022989"/>
    </source>
</evidence>
<feature type="domain" description="ABC transmembrane type-1" evidence="8">
    <location>
        <begin position="99"/>
        <end position="288"/>
    </location>
</feature>
<keyword evidence="3" id="KW-1003">Cell membrane</keyword>